<gene>
    <name evidence="2" type="ORF">O0S08_49440</name>
</gene>
<evidence type="ECO:0008006" key="4">
    <source>
        <dbReference type="Google" id="ProtNLM"/>
    </source>
</evidence>
<protein>
    <recommendedName>
        <fullName evidence="4">Thaumatin family protein</fullName>
    </recommendedName>
</protein>
<proteinExistence type="predicted"/>
<name>A0ABY7H560_9BACT</name>
<dbReference type="Proteomes" id="UP001164459">
    <property type="component" value="Chromosome"/>
</dbReference>
<feature type="compositionally biased region" description="Low complexity" evidence="1">
    <location>
        <begin position="24"/>
        <end position="66"/>
    </location>
</feature>
<dbReference type="RefSeq" id="WP_269036547.1">
    <property type="nucleotide sequence ID" value="NZ_CP114040.1"/>
</dbReference>
<sequence>MRSRLAVATIVTSACIACGPGKNTTTESEPTTTLEPTSTSPTDGVTTTSTTAPTGTSPTETSTGEPQACDAFLPDEILGDQTTITITNAGAVPLWIEAASCIGLPKLVITDAEGDNHFFAGGPCSPPPCESLMQGECLLGCDDCGVPPGLKLEPGASFSVLWAAADVEFMEMTAECAPEVGCAGPCAVARERPAGTYDVAVTAFQTCVGSCDCDPPNPGGHCTLEGGIVLSEPLTVSLPLAFPEMPEIEVSIGAL</sequence>
<organism evidence="2 3">
    <name type="scientific">Nannocystis punicea</name>
    <dbReference type="NCBI Taxonomy" id="2995304"/>
    <lineage>
        <taxon>Bacteria</taxon>
        <taxon>Pseudomonadati</taxon>
        <taxon>Myxococcota</taxon>
        <taxon>Polyangia</taxon>
        <taxon>Nannocystales</taxon>
        <taxon>Nannocystaceae</taxon>
        <taxon>Nannocystis</taxon>
    </lineage>
</organism>
<dbReference type="EMBL" id="CP114040">
    <property type="protein sequence ID" value="WAS94210.1"/>
    <property type="molecule type" value="Genomic_DNA"/>
</dbReference>
<evidence type="ECO:0000256" key="1">
    <source>
        <dbReference type="SAM" id="MobiDB-lite"/>
    </source>
</evidence>
<evidence type="ECO:0000313" key="3">
    <source>
        <dbReference type="Proteomes" id="UP001164459"/>
    </source>
</evidence>
<keyword evidence="3" id="KW-1185">Reference proteome</keyword>
<evidence type="ECO:0000313" key="2">
    <source>
        <dbReference type="EMBL" id="WAS94210.1"/>
    </source>
</evidence>
<reference evidence="2" key="1">
    <citation type="submission" date="2022-11" db="EMBL/GenBank/DDBJ databases">
        <title>Minimal conservation of predation-associated metabolite biosynthetic gene clusters underscores biosynthetic potential of Myxococcota including descriptions for ten novel species: Archangium lansinium sp. nov., Myxococcus landrumus sp. nov., Nannocystis bai.</title>
        <authorList>
            <person name="Ahearne A."/>
            <person name="Stevens C."/>
            <person name="Dowd S."/>
        </authorList>
    </citation>
    <scope>NUCLEOTIDE SEQUENCE</scope>
    <source>
        <strain evidence="2">Fl3</strain>
    </source>
</reference>
<feature type="region of interest" description="Disordered" evidence="1">
    <location>
        <begin position="19"/>
        <end position="67"/>
    </location>
</feature>
<accession>A0ABY7H560</accession>
<dbReference type="PROSITE" id="PS51257">
    <property type="entry name" value="PROKAR_LIPOPROTEIN"/>
    <property type="match status" value="1"/>
</dbReference>